<reference evidence="2" key="1">
    <citation type="submission" date="2016-10" db="EMBL/GenBank/DDBJ databases">
        <authorList>
            <person name="Varghese N."/>
            <person name="Submissions S."/>
        </authorList>
    </citation>
    <scope>NUCLEOTIDE SEQUENCE [LARGE SCALE GENOMIC DNA]</scope>
    <source>
        <strain evidence="2">DSM 21857</strain>
    </source>
</reference>
<dbReference type="Proteomes" id="UP000242763">
    <property type="component" value="Unassembled WGS sequence"/>
</dbReference>
<evidence type="ECO:0000313" key="1">
    <source>
        <dbReference type="EMBL" id="SFI91322.1"/>
    </source>
</evidence>
<proteinExistence type="predicted"/>
<dbReference type="AlphaFoldDB" id="A0A1I3M2V0"/>
<protein>
    <submittedName>
        <fullName evidence="1">Uncharacterized protein</fullName>
    </submittedName>
</protein>
<dbReference type="EMBL" id="FORF01000008">
    <property type="protein sequence ID" value="SFI91322.1"/>
    <property type="molecule type" value="Genomic_DNA"/>
</dbReference>
<name>A0A1I3M2V0_9HYPH</name>
<dbReference type="STRING" id="1121003.SAMN03080618_01646"/>
<organism evidence="1 2">
    <name type="scientific">Aquamicrobium aerolatum DSM 21857</name>
    <dbReference type="NCBI Taxonomy" id="1121003"/>
    <lineage>
        <taxon>Bacteria</taxon>
        <taxon>Pseudomonadati</taxon>
        <taxon>Pseudomonadota</taxon>
        <taxon>Alphaproteobacteria</taxon>
        <taxon>Hyphomicrobiales</taxon>
        <taxon>Phyllobacteriaceae</taxon>
        <taxon>Aerobium</taxon>
    </lineage>
</organism>
<accession>A0A1I3M2V0</accession>
<gene>
    <name evidence="1" type="ORF">SAMN03080618_01646</name>
</gene>
<sequence>MCMSGVEITKSISASCGWVEMAFYILETAQMPPEATANISKPAIL</sequence>
<keyword evidence="2" id="KW-1185">Reference proteome</keyword>
<evidence type="ECO:0000313" key="2">
    <source>
        <dbReference type="Proteomes" id="UP000242763"/>
    </source>
</evidence>